<proteinExistence type="inferred from homology"/>
<dbReference type="eggNOG" id="KOG4346">
    <property type="taxonomic scope" value="Eukaryota"/>
</dbReference>
<dbReference type="GO" id="GO:0005829">
    <property type="term" value="C:cytosol"/>
    <property type="evidence" value="ECO:0007669"/>
    <property type="project" value="TreeGrafter"/>
</dbReference>
<dbReference type="Gene3D" id="1.25.40.720">
    <property type="entry name" value="Telomere length regulation protein 2, C-terminal domain"/>
    <property type="match status" value="1"/>
</dbReference>
<evidence type="ECO:0000256" key="2">
    <source>
        <dbReference type="SAM" id="MobiDB-lite"/>
    </source>
</evidence>
<dbReference type="InterPro" id="IPR019337">
    <property type="entry name" value="Telomere_length_regulation_dom"/>
</dbReference>
<evidence type="ECO:0000313" key="5">
    <source>
        <dbReference type="Proteomes" id="UP000001072"/>
    </source>
</evidence>
<dbReference type="HOGENOM" id="CLU_269368_0_0_1"/>
<feature type="domain" description="Telomere length regulation protein conserved" evidence="3">
    <location>
        <begin position="640"/>
        <end position="751"/>
    </location>
</feature>
<feature type="region of interest" description="Disordered" evidence="2">
    <location>
        <begin position="533"/>
        <end position="568"/>
    </location>
</feature>
<dbReference type="PANTHER" id="PTHR15830">
    <property type="entry name" value="TELOMERE LENGTH REGULATION PROTEIN TEL2 FAMILY MEMBER"/>
    <property type="match status" value="1"/>
</dbReference>
<evidence type="ECO:0000313" key="4">
    <source>
        <dbReference type="EMBL" id="EGG07483.1"/>
    </source>
</evidence>
<dbReference type="GO" id="GO:0051879">
    <property type="term" value="F:Hsp90 protein binding"/>
    <property type="evidence" value="ECO:0007669"/>
    <property type="project" value="TreeGrafter"/>
</dbReference>
<gene>
    <name evidence="4" type="ORF">MELLADRAFT_105846</name>
</gene>
<reference evidence="5" key="1">
    <citation type="journal article" date="2011" name="Proc. Natl. Acad. Sci. U.S.A.">
        <title>Obligate biotrophy features unraveled by the genomic analysis of rust fungi.</title>
        <authorList>
            <person name="Duplessis S."/>
            <person name="Cuomo C.A."/>
            <person name="Lin Y.-C."/>
            <person name="Aerts A."/>
            <person name="Tisserant E."/>
            <person name="Veneault-Fourrey C."/>
            <person name="Joly D.L."/>
            <person name="Hacquard S."/>
            <person name="Amselem J."/>
            <person name="Cantarel B.L."/>
            <person name="Chiu R."/>
            <person name="Coutinho P.M."/>
            <person name="Feau N."/>
            <person name="Field M."/>
            <person name="Frey P."/>
            <person name="Gelhaye E."/>
            <person name="Goldberg J."/>
            <person name="Grabherr M.G."/>
            <person name="Kodira C.D."/>
            <person name="Kohler A."/>
            <person name="Kuees U."/>
            <person name="Lindquist E.A."/>
            <person name="Lucas S.M."/>
            <person name="Mago R."/>
            <person name="Mauceli E."/>
            <person name="Morin E."/>
            <person name="Murat C."/>
            <person name="Pangilinan J.L."/>
            <person name="Park R."/>
            <person name="Pearson M."/>
            <person name="Quesneville H."/>
            <person name="Rouhier N."/>
            <person name="Sakthikumar S."/>
            <person name="Salamov A.A."/>
            <person name="Schmutz J."/>
            <person name="Selles B."/>
            <person name="Shapiro H."/>
            <person name="Tanguay P."/>
            <person name="Tuskan G.A."/>
            <person name="Henrissat B."/>
            <person name="Van de Peer Y."/>
            <person name="Rouze P."/>
            <person name="Ellis J.G."/>
            <person name="Dodds P.N."/>
            <person name="Schein J.E."/>
            <person name="Zhong S."/>
            <person name="Hamelin R.C."/>
            <person name="Grigoriev I.V."/>
            <person name="Szabo L.J."/>
            <person name="Martin F."/>
        </authorList>
    </citation>
    <scope>NUCLEOTIDE SEQUENCE [LARGE SCALE GENOMIC DNA]</scope>
    <source>
        <strain evidence="5">98AG31 / pathotype 3-4-7</strain>
    </source>
</reference>
<dbReference type="GeneID" id="18922736"/>
<evidence type="ECO:0000259" key="3">
    <source>
        <dbReference type="Pfam" id="PF10193"/>
    </source>
</evidence>
<dbReference type="AlphaFoldDB" id="F4RJI9"/>
<dbReference type="Proteomes" id="UP000001072">
    <property type="component" value="Unassembled WGS sequence"/>
</dbReference>
<dbReference type="InterPro" id="IPR038528">
    <property type="entry name" value="TEL2_C_sf"/>
</dbReference>
<dbReference type="EMBL" id="GL883104">
    <property type="protein sequence ID" value="EGG07483.1"/>
    <property type="molecule type" value="Genomic_DNA"/>
</dbReference>
<comment type="similarity">
    <text evidence="1">Belongs to the TEL2 family.</text>
</comment>
<dbReference type="InterPro" id="IPR051970">
    <property type="entry name" value="TEL2_Regulation"/>
</dbReference>
<accession>F4RJI9</accession>
<keyword evidence="5" id="KW-1185">Reference proteome</keyword>
<dbReference type="KEGG" id="mlr:MELLADRAFT_105846"/>
<sequence>MESIILPTHHSQQVLQIRHDKTYHHHDLSERLSGRFDSTESLIESLVPPLIKLGLVNPIGDYHNLTHDSNLESSISSESSSFWKRELPRIHCNLLTHIAVDWRLNLIENNHWHSIYYAWFGLPTQKSDNGECDSNSTAIKMSCIAIESLARCLTTPTSSQCALHPDTLDTIIELTSQILETYSLSDWYFILFDPKNKLNSRQTVQKNEEWRQFINTLLSIPDKITNATSRMGASTDHTQFPPRAHRLDWVSLLTRLSLHFESLLRKTAQENQASIDVQPLSSFISKLIRIGFITVDVNPKSCSREKATAELYRCYLGNLEDTVHGEDSEIGEVLQELIIERPSWNIGTARALSRWISHEQCAEEARPSLARRALKKFCSKTQISHGSASHHAFVLLILLLNSCPIDTKSRIIDLTSDPKFHEGVHQSLDSLRKRIRLLGMLMAELLTGFEEPGRAKTIKHDFGSEIWNEVDDDTNLCRQLRMLVEKWAQLTTDSTVWQLDIATQLEKLNPSTLHTPLPISKDHNQRLIGRECDTSSPRVLPLKGKNRHASETREAQHAPPNEDSTVPVDIKGLSISAPSQKQNKRPMIEVLNSSTPGLQPYDISDDDLAELDGELNDEADGSHTVEQMYNSRSKVKPKIPVYIHDLTEYFKDAENHEKIELALKTAESLIRRKKGWGNELIEHSLDLTFALLLLQDSFDLDNFSVHRQAALTALVVSVPEKVAPCLIEQLFFHQYSITQRICMLNALVLGAKELAESTSISADTIKFRETSNLTASSHMSSSQINNIRSLLDSRPELLSDMSQDLTKHTLERVRDQNVSEGPVIQARSSNTTRISSTLEKARLQKLTPGINQPARLPLLATEYFIMPMINRMWIYLEEATSAQLDKGRGQPYLGSGWAILLQPMLLSRFVQSLTILLYLSRNSVDFLNVYLVESLVLSIKLRTHIYESRMSGEEIVESALLELNLMVLDITINLGGGWKLIEESRGKGDEWIQPLNSGEGLLGVIHNWAAAVVEVEQHRTGSELTRTGLAAVGIIVLIERLMKRQSLERSHGLLLGFSMTENVQADNPATNHESTLFQVYSCIPKLTEMSQVSVQDPRATNNCRLHGLRSCWKDRSTYRLFFSTSHSNTNIEMCLGLDVDVALSVWNFDTYTFDIQIKALLGACMNLMAIPIQEIPRWTYQKMMVASPWVRDTLDLHSIHETFVTCDAKNDSHS</sequence>
<name>F4RJI9_MELLP</name>
<dbReference type="VEuPathDB" id="FungiDB:MELLADRAFT_105846"/>
<protein>
    <recommendedName>
        <fullName evidence="3">Telomere length regulation protein conserved domain-containing protein</fullName>
    </recommendedName>
</protein>
<dbReference type="Pfam" id="PF10193">
    <property type="entry name" value="Telomere_reg-2"/>
    <property type="match status" value="1"/>
</dbReference>
<dbReference type="GO" id="GO:0042162">
    <property type="term" value="F:telomeric DNA binding"/>
    <property type="evidence" value="ECO:0007669"/>
    <property type="project" value="TreeGrafter"/>
</dbReference>
<dbReference type="STRING" id="747676.F4RJI9"/>
<dbReference type="RefSeq" id="XP_007409390.1">
    <property type="nucleotide sequence ID" value="XM_007409328.1"/>
</dbReference>
<dbReference type="InParanoid" id="F4RJI9"/>
<evidence type="ECO:0000256" key="1">
    <source>
        <dbReference type="ARBA" id="ARBA00006133"/>
    </source>
</evidence>
<dbReference type="PANTHER" id="PTHR15830:SF10">
    <property type="entry name" value="TELOMERE LENGTH REGULATION PROTEIN TEL2 HOMOLOG"/>
    <property type="match status" value="1"/>
</dbReference>
<organism evidence="5">
    <name type="scientific">Melampsora larici-populina (strain 98AG31 / pathotype 3-4-7)</name>
    <name type="common">Poplar leaf rust fungus</name>
    <dbReference type="NCBI Taxonomy" id="747676"/>
    <lineage>
        <taxon>Eukaryota</taxon>
        <taxon>Fungi</taxon>
        <taxon>Dikarya</taxon>
        <taxon>Basidiomycota</taxon>
        <taxon>Pucciniomycotina</taxon>
        <taxon>Pucciniomycetes</taxon>
        <taxon>Pucciniales</taxon>
        <taxon>Melampsoraceae</taxon>
        <taxon>Melampsora</taxon>
    </lineage>
</organism>
<dbReference type="GO" id="GO:0051083">
    <property type="term" value="P:'de novo' cotranslational protein folding"/>
    <property type="evidence" value="ECO:0007669"/>
    <property type="project" value="TreeGrafter"/>
</dbReference>
<dbReference type="OrthoDB" id="10254187at2759"/>